<organism evidence="1 2">
    <name type="scientific">Acyrthosiphon pisum</name>
    <name type="common">Pea aphid</name>
    <dbReference type="NCBI Taxonomy" id="7029"/>
    <lineage>
        <taxon>Eukaryota</taxon>
        <taxon>Metazoa</taxon>
        <taxon>Ecdysozoa</taxon>
        <taxon>Arthropoda</taxon>
        <taxon>Hexapoda</taxon>
        <taxon>Insecta</taxon>
        <taxon>Pterygota</taxon>
        <taxon>Neoptera</taxon>
        <taxon>Paraneoptera</taxon>
        <taxon>Hemiptera</taxon>
        <taxon>Sternorrhyncha</taxon>
        <taxon>Aphidomorpha</taxon>
        <taxon>Aphidoidea</taxon>
        <taxon>Aphididae</taxon>
        <taxon>Macrosiphini</taxon>
        <taxon>Acyrthosiphon</taxon>
    </lineage>
</organism>
<dbReference type="RefSeq" id="XP_029348600.1">
    <property type="nucleotide sequence ID" value="XM_029492740.1"/>
</dbReference>
<dbReference type="InterPro" id="IPR004981">
    <property type="entry name" value="Trp_2_3_dOase"/>
</dbReference>
<dbReference type="InterPro" id="IPR037217">
    <property type="entry name" value="Trp/Indoleamine_2_3_dOase-like"/>
</dbReference>
<dbReference type="OrthoDB" id="447477at2759"/>
<sequence>MSCINGKDRVNDQQNNRRCKQNVIAANGYADYLQLDKLLDSQTMLSKQNGRVSYDEHLFIVTHQAYELWFKQILFEMDIVCKLLSANLWNNEHEMFNILKRLGRISSIIKVSLYKYR</sequence>
<protein>
    <recommendedName>
        <fullName evidence="3">Tryptophan 2,3-dioxygenase</fullName>
    </recommendedName>
</protein>
<dbReference type="GO" id="GO:0020037">
    <property type="term" value="F:heme binding"/>
    <property type="evidence" value="ECO:0007669"/>
    <property type="project" value="InterPro"/>
</dbReference>
<dbReference type="GeneID" id="100569468"/>
<dbReference type="Proteomes" id="UP000007819">
    <property type="component" value="Unassembled WGS sequence"/>
</dbReference>
<dbReference type="AlphaFoldDB" id="A0A8R2NVH1"/>
<evidence type="ECO:0000313" key="1">
    <source>
        <dbReference type="EnsemblMetazoa" id="XP_029348600.1"/>
    </source>
</evidence>
<keyword evidence="2" id="KW-1185">Reference proteome</keyword>
<dbReference type="PANTHER" id="PTHR10138:SF0">
    <property type="entry name" value="TRYPTOPHAN 2,3-DIOXYGENASE"/>
    <property type="match status" value="1"/>
</dbReference>
<dbReference type="GO" id="GO:0046872">
    <property type="term" value="F:metal ion binding"/>
    <property type="evidence" value="ECO:0007669"/>
    <property type="project" value="InterPro"/>
</dbReference>
<reference evidence="2" key="1">
    <citation type="submission" date="2010-06" db="EMBL/GenBank/DDBJ databases">
        <authorList>
            <person name="Jiang H."/>
            <person name="Abraham K."/>
            <person name="Ali S."/>
            <person name="Alsbrooks S.L."/>
            <person name="Anim B.N."/>
            <person name="Anosike U.S."/>
            <person name="Attaway T."/>
            <person name="Bandaranaike D.P."/>
            <person name="Battles P.K."/>
            <person name="Bell S.N."/>
            <person name="Bell A.V."/>
            <person name="Beltran B."/>
            <person name="Bickham C."/>
            <person name="Bustamante Y."/>
            <person name="Caleb T."/>
            <person name="Canada A."/>
            <person name="Cardenas V."/>
            <person name="Carter K."/>
            <person name="Chacko J."/>
            <person name="Chandrabose M.N."/>
            <person name="Chavez D."/>
            <person name="Chavez A."/>
            <person name="Chen L."/>
            <person name="Chu H.-S."/>
            <person name="Claassen K.J."/>
            <person name="Cockrell R."/>
            <person name="Collins M."/>
            <person name="Cooper J.A."/>
            <person name="Cree A."/>
            <person name="Curry S.M."/>
            <person name="Da Y."/>
            <person name="Dao M.D."/>
            <person name="Das B."/>
            <person name="Davila M.-L."/>
            <person name="Davy-Carroll L."/>
            <person name="Denson S."/>
            <person name="Dinh H."/>
            <person name="Ebong V.E."/>
            <person name="Edwards J.R."/>
            <person name="Egan A."/>
            <person name="El-Daye J."/>
            <person name="Escobedo L."/>
            <person name="Fernandez S."/>
            <person name="Fernando P.R."/>
            <person name="Flagg N."/>
            <person name="Forbes L.D."/>
            <person name="Fowler R.G."/>
            <person name="Fu Q."/>
            <person name="Gabisi R.A."/>
            <person name="Ganer J."/>
            <person name="Garbino Pronczuk A."/>
            <person name="Garcia R.M."/>
            <person name="Garner T."/>
            <person name="Garrett T.E."/>
            <person name="Gonzalez D.A."/>
            <person name="Hamid H."/>
            <person name="Hawkins E.S."/>
            <person name="Hirani K."/>
            <person name="Hogues M.E."/>
            <person name="Hollins B."/>
            <person name="Hsiao C.-H."/>
            <person name="Jabil R."/>
            <person name="James M.L."/>
            <person name="Jhangiani S.N."/>
            <person name="Johnson B."/>
            <person name="Johnson Q."/>
            <person name="Joshi V."/>
            <person name="Kalu J.B."/>
            <person name="Kam C."/>
            <person name="Kashfia A."/>
            <person name="Keebler J."/>
            <person name="Kisamo H."/>
            <person name="Kovar C.L."/>
            <person name="Lago L.A."/>
            <person name="Lai C.-Y."/>
            <person name="Laidlaw J."/>
            <person name="Lara F."/>
            <person name="Le T.-K."/>
            <person name="Lee S.L."/>
            <person name="Legall F.H."/>
            <person name="Lemon S.J."/>
            <person name="Lewis L.R."/>
            <person name="Li B."/>
            <person name="Liu Y."/>
            <person name="Liu Y.-S."/>
            <person name="Lopez J."/>
            <person name="Lozado R.J."/>
            <person name="Lu J."/>
            <person name="Madu R.C."/>
            <person name="Maheshwari M."/>
            <person name="Maheshwari R."/>
            <person name="Malloy K."/>
            <person name="Martinez E."/>
            <person name="Mathew T."/>
            <person name="Mercado I.C."/>
            <person name="Mercado C."/>
            <person name="Meyer B."/>
            <person name="Montgomery K."/>
            <person name="Morgan M.B."/>
            <person name="Munidasa M."/>
            <person name="Nazareth L.V."/>
            <person name="Nelson J."/>
            <person name="Ng B.M."/>
            <person name="Nguyen N.B."/>
            <person name="Nguyen P.Q."/>
            <person name="Nguyen T."/>
            <person name="Obregon M."/>
            <person name="Okwuonu G.O."/>
            <person name="Onwere C.G."/>
            <person name="Orozco G."/>
            <person name="Parra A."/>
            <person name="Patel S."/>
            <person name="Patil S."/>
            <person name="Perez A."/>
            <person name="Perez Y."/>
            <person name="Pham C."/>
            <person name="Primus E.L."/>
            <person name="Pu L.-L."/>
            <person name="Puazo M."/>
            <person name="Qin X."/>
            <person name="Quiroz J.B."/>
            <person name="Reese J."/>
            <person name="Richards S."/>
            <person name="Rives C.M."/>
            <person name="Robberts R."/>
            <person name="Ruiz S.J."/>
            <person name="Ruiz M.J."/>
            <person name="Santibanez J."/>
            <person name="Schneider B.W."/>
            <person name="Sisson I."/>
            <person name="Smith M."/>
            <person name="Sodergren E."/>
            <person name="Song X.-Z."/>
            <person name="Song B.B."/>
            <person name="Summersgill H."/>
            <person name="Thelus R."/>
            <person name="Thornton R.D."/>
            <person name="Trejos Z.Y."/>
            <person name="Usmani K."/>
            <person name="Vattathil S."/>
            <person name="Villasana D."/>
            <person name="Walker D.L."/>
            <person name="Wang S."/>
            <person name="Wang K."/>
            <person name="White C.S."/>
            <person name="Williams A.C."/>
            <person name="Williamson J."/>
            <person name="Wilson K."/>
            <person name="Woghiren I.O."/>
            <person name="Woodworth J.R."/>
            <person name="Worley K.C."/>
            <person name="Wright R.A."/>
            <person name="Wu W."/>
            <person name="Young L."/>
            <person name="Zhang L."/>
            <person name="Zhang J."/>
            <person name="Zhu Y."/>
            <person name="Muzny D.M."/>
            <person name="Weinstock G."/>
            <person name="Gibbs R.A."/>
        </authorList>
    </citation>
    <scope>NUCLEOTIDE SEQUENCE [LARGE SCALE GENOMIC DNA]</scope>
    <source>
        <strain evidence="2">LSR1</strain>
    </source>
</reference>
<evidence type="ECO:0008006" key="3">
    <source>
        <dbReference type="Google" id="ProtNLM"/>
    </source>
</evidence>
<proteinExistence type="predicted"/>
<dbReference type="EnsemblMetazoa" id="XM_029492740.1">
    <property type="protein sequence ID" value="XP_029348600.1"/>
    <property type="gene ID" value="LOC100569468"/>
</dbReference>
<reference evidence="1" key="2">
    <citation type="submission" date="2022-06" db="UniProtKB">
        <authorList>
            <consortium name="EnsemblMetazoa"/>
        </authorList>
    </citation>
    <scope>IDENTIFICATION</scope>
</reference>
<name>A0A8R2NVH1_ACYPI</name>
<dbReference type="SUPFAM" id="SSF140959">
    <property type="entry name" value="Indolic compounds 2,3-dioxygenase-like"/>
    <property type="match status" value="1"/>
</dbReference>
<dbReference type="GO" id="GO:0019442">
    <property type="term" value="P:L-tryptophan catabolic process to acetyl-CoA"/>
    <property type="evidence" value="ECO:0007669"/>
    <property type="project" value="TreeGrafter"/>
</dbReference>
<dbReference type="GO" id="GO:0004833">
    <property type="term" value="F:L-tryptophan 2,3-dioxygenase activity"/>
    <property type="evidence" value="ECO:0007669"/>
    <property type="project" value="InterPro"/>
</dbReference>
<dbReference type="GO" id="GO:0019441">
    <property type="term" value="P:L-tryptophan catabolic process to kynurenine"/>
    <property type="evidence" value="ECO:0007669"/>
    <property type="project" value="InterPro"/>
</dbReference>
<accession>A0A8R2NVH1</accession>
<dbReference type="Pfam" id="PF03301">
    <property type="entry name" value="Trp_dioxygenase"/>
    <property type="match status" value="1"/>
</dbReference>
<dbReference type="Gene3D" id="1.20.58.480">
    <property type="match status" value="1"/>
</dbReference>
<dbReference type="PANTHER" id="PTHR10138">
    <property type="entry name" value="TRYPTOPHAN 2,3-DIOXYGENASE"/>
    <property type="match status" value="1"/>
</dbReference>
<evidence type="ECO:0000313" key="2">
    <source>
        <dbReference type="Proteomes" id="UP000007819"/>
    </source>
</evidence>